<dbReference type="AlphaFoldDB" id="M2RBU7"/>
<evidence type="ECO:0000313" key="2">
    <source>
        <dbReference type="Proteomes" id="UP000016930"/>
    </source>
</evidence>
<organism evidence="1 2">
    <name type="scientific">Ceriporiopsis subvermispora (strain B)</name>
    <name type="common">White-rot fungus</name>
    <name type="synonym">Gelatoporia subvermispora</name>
    <dbReference type="NCBI Taxonomy" id="914234"/>
    <lineage>
        <taxon>Eukaryota</taxon>
        <taxon>Fungi</taxon>
        <taxon>Dikarya</taxon>
        <taxon>Basidiomycota</taxon>
        <taxon>Agaricomycotina</taxon>
        <taxon>Agaricomycetes</taxon>
        <taxon>Polyporales</taxon>
        <taxon>Gelatoporiaceae</taxon>
        <taxon>Gelatoporia</taxon>
    </lineage>
</organism>
<proteinExistence type="predicted"/>
<dbReference type="PANTHER" id="PTHR33099:SF14">
    <property type="entry name" value="PROLYL 4-HYDROXYLASE ALPHA SUBUNIT FE(2+) 2OG DIOXYGENASE DOMAIN-CONTAINING PROTEIN"/>
    <property type="match status" value="1"/>
</dbReference>
<dbReference type="HOGENOM" id="CLU_019613_2_1_1"/>
<evidence type="ECO:0000313" key="1">
    <source>
        <dbReference type="EMBL" id="EMD36271.1"/>
    </source>
</evidence>
<dbReference type="OrthoDB" id="27483at2759"/>
<sequence length="396" mass="44721">MVKRKRSMSVNPQVEALRRALTAKPPFCSGIFKLRPEGLILYYGKKGNTDRIDFANVSEDDLKHLSAACDPATFGRNDLDVYDESYRKAGKLDPAYFSVKFDPHCCGLLGAIRGDLLEGQDERPIRAELYKLNVYGPGSFFKAHKDTPRGEEMFGSLVLVFPTAFFSDVEHEVTPIVSGYRVTLTYNLHYTTGCDAVPESEAVPLARNPPANEIAFRTALQTLLQDESFMASGGTLGFGLRHEYAFDRKDPTKTDLTQFERRFKGSDDMLFRVCQSMGLAAFVRVVYKVEYEGSILLDRIVDFKRKWDLEENMVYWLQDVCHGRVMAGETGPGEYDKSAADDALRVMWVTRFAHQDPMTMPFMAYGNEAQLKWAYIHFCLIVEVPAAPRAISTRAT</sequence>
<protein>
    <recommendedName>
        <fullName evidence="3">Fe2OG dioxygenase domain-containing protein</fullName>
    </recommendedName>
</protein>
<dbReference type="EMBL" id="KB445798">
    <property type="protein sequence ID" value="EMD36271.1"/>
    <property type="molecule type" value="Genomic_DNA"/>
</dbReference>
<accession>M2RBU7</accession>
<gene>
    <name evidence="1" type="ORF">CERSUDRAFT_95613</name>
</gene>
<name>M2RBU7_CERS8</name>
<dbReference type="PANTHER" id="PTHR33099">
    <property type="entry name" value="FE2OG DIOXYGENASE DOMAIN-CONTAINING PROTEIN"/>
    <property type="match status" value="1"/>
</dbReference>
<reference evidence="1 2" key="1">
    <citation type="journal article" date="2012" name="Proc. Natl. Acad. Sci. U.S.A.">
        <title>Comparative genomics of Ceriporiopsis subvermispora and Phanerochaete chrysosporium provide insight into selective ligninolysis.</title>
        <authorList>
            <person name="Fernandez-Fueyo E."/>
            <person name="Ruiz-Duenas F.J."/>
            <person name="Ferreira P."/>
            <person name="Floudas D."/>
            <person name="Hibbett D.S."/>
            <person name="Canessa P."/>
            <person name="Larrondo L.F."/>
            <person name="James T.Y."/>
            <person name="Seelenfreund D."/>
            <person name="Lobos S."/>
            <person name="Polanco R."/>
            <person name="Tello M."/>
            <person name="Honda Y."/>
            <person name="Watanabe T."/>
            <person name="Watanabe T."/>
            <person name="Ryu J.S."/>
            <person name="Kubicek C.P."/>
            <person name="Schmoll M."/>
            <person name="Gaskell J."/>
            <person name="Hammel K.E."/>
            <person name="St John F.J."/>
            <person name="Vanden Wymelenberg A."/>
            <person name="Sabat G."/>
            <person name="Splinter BonDurant S."/>
            <person name="Syed K."/>
            <person name="Yadav J.S."/>
            <person name="Doddapaneni H."/>
            <person name="Subramanian V."/>
            <person name="Lavin J.L."/>
            <person name="Oguiza J.A."/>
            <person name="Perez G."/>
            <person name="Pisabarro A.G."/>
            <person name="Ramirez L."/>
            <person name="Santoyo F."/>
            <person name="Master E."/>
            <person name="Coutinho P.M."/>
            <person name="Henrissat B."/>
            <person name="Lombard V."/>
            <person name="Magnuson J.K."/>
            <person name="Kuees U."/>
            <person name="Hori C."/>
            <person name="Igarashi K."/>
            <person name="Samejima M."/>
            <person name="Held B.W."/>
            <person name="Barry K.W."/>
            <person name="LaButti K.M."/>
            <person name="Lapidus A."/>
            <person name="Lindquist E.A."/>
            <person name="Lucas S.M."/>
            <person name="Riley R."/>
            <person name="Salamov A.A."/>
            <person name="Hoffmeister D."/>
            <person name="Schwenk D."/>
            <person name="Hadar Y."/>
            <person name="Yarden O."/>
            <person name="de Vries R.P."/>
            <person name="Wiebenga A."/>
            <person name="Stenlid J."/>
            <person name="Eastwood D."/>
            <person name="Grigoriev I.V."/>
            <person name="Berka R.M."/>
            <person name="Blanchette R.A."/>
            <person name="Kersten P."/>
            <person name="Martinez A.T."/>
            <person name="Vicuna R."/>
            <person name="Cullen D."/>
        </authorList>
    </citation>
    <scope>NUCLEOTIDE SEQUENCE [LARGE SCALE GENOMIC DNA]</scope>
    <source>
        <strain evidence="1 2">B</strain>
    </source>
</reference>
<evidence type="ECO:0008006" key="3">
    <source>
        <dbReference type="Google" id="ProtNLM"/>
    </source>
</evidence>
<dbReference type="Proteomes" id="UP000016930">
    <property type="component" value="Unassembled WGS sequence"/>
</dbReference>
<keyword evidence="2" id="KW-1185">Reference proteome</keyword>